<dbReference type="EMBL" id="JBHTJP010000034">
    <property type="protein sequence ID" value="MFD0976861.1"/>
    <property type="molecule type" value="Genomic_DNA"/>
</dbReference>
<accession>A0ABW3IFY2</accession>
<keyword evidence="2" id="KW-1185">Reference proteome</keyword>
<sequence>MVQFGIWMFDEKMGIIGRPKKYPEIFLHPDRIWDTKETRLGPVWKWPVQFAKLAWFTPHEADNFNRTFLYAQKCFEGFNPWKSHNKFDIDARTIKIQTEVLSDHFPGPTEELDIRK</sequence>
<comment type="caution">
    <text evidence="1">The sequence shown here is derived from an EMBL/GenBank/DDBJ whole genome shotgun (WGS) entry which is preliminary data.</text>
</comment>
<name>A0ABW3IFY2_9FLAO</name>
<reference evidence="2" key="1">
    <citation type="journal article" date="2019" name="Int. J. Syst. Evol. Microbiol.">
        <title>The Global Catalogue of Microorganisms (GCM) 10K type strain sequencing project: providing services to taxonomists for standard genome sequencing and annotation.</title>
        <authorList>
            <consortium name="The Broad Institute Genomics Platform"/>
            <consortium name="The Broad Institute Genome Sequencing Center for Infectious Disease"/>
            <person name="Wu L."/>
            <person name="Ma J."/>
        </authorList>
    </citation>
    <scope>NUCLEOTIDE SEQUENCE [LARGE SCALE GENOMIC DNA]</scope>
    <source>
        <strain evidence="2">CCUG 60898</strain>
    </source>
</reference>
<protein>
    <submittedName>
        <fullName evidence="1">Uncharacterized protein</fullName>
    </submittedName>
</protein>
<evidence type="ECO:0000313" key="1">
    <source>
        <dbReference type="EMBL" id="MFD0976861.1"/>
    </source>
</evidence>
<evidence type="ECO:0000313" key="2">
    <source>
        <dbReference type="Proteomes" id="UP001597100"/>
    </source>
</evidence>
<organism evidence="1 2">
    <name type="scientific">Salinimicrobium gaetbulicola</name>
    <dbReference type="NCBI Taxonomy" id="999702"/>
    <lineage>
        <taxon>Bacteria</taxon>
        <taxon>Pseudomonadati</taxon>
        <taxon>Bacteroidota</taxon>
        <taxon>Flavobacteriia</taxon>
        <taxon>Flavobacteriales</taxon>
        <taxon>Flavobacteriaceae</taxon>
        <taxon>Salinimicrobium</taxon>
    </lineage>
</organism>
<gene>
    <name evidence="1" type="ORF">ACFQ1G_08665</name>
</gene>
<dbReference type="RefSeq" id="WP_380738642.1">
    <property type="nucleotide sequence ID" value="NZ_JBHTJP010000034.1"/>
</dbReference>
<proteinExistence type="predicted"/>
<dbReference type="Proteomes" id="UP001597100">
    <property type="component" value="Unassembled WGS sequence"/>
</dbReference>